<dbReference type="PIRSF" id="PIRSF000388">
    <property type="entry name" value="Pantoate_hydroxy_MeTrfase"/>
    <property type="match status" value="1"/>
</dbReference>
<evidence type="ECO:0000256" key="4">
    <source>
        <dbReference type="ARBA" id="ARBA00022679"/>
    </source>
</evidence>
<dbReference type="GO" id="GO:0015940">
    <property type="term" value="P:pantothenate biosynthetic process"/>
    <property type="evidence" value="ECO:0007669"/>
    <property type="project" value="InterPro"/>
</dbReference>
<evidence type="ECO:0000256" key="1">
    <source>
        <dbReference type="ARBA" id="ARBA00005033"/>
    </source>
</evidence>
<comment type="similarity">
    <text evidence="2">Belongs to the PanB family.</text>
</comment>
<organism evidence="5">
    <name type="scientific">mine drainage metagenome</name>
    <dbReference type="NCBI Taxonomy" id="410659"/>
    <lineage>
        <taxon>unclassified sequences</taxon>
        <taxon>metagenomes</taxon>
        <taxon>ecological metagenomes</taxon>
    </lineage>
</organism>
<dbReference type="PANTHER" id="PTHR20881">
    <property type="entry name" value="3-METHYL-2-OXOBUTANOATE HYDROXYMETHYLTRANSFERASE"/>
    <property type="match status" value="1"/>
</dbReference>
<comment type="pathway">
    <text evidence="1">Cofactor biosynthesis; (R)-pantothenate biosynthesis; (R)-pantoate from 3-methyl-2-oxobutanoate: step 1/2.</text>
</comment>
<dbReference type="GO" id="GO:0032259">
    <property type="term" value="P:methylation"/>
    <property type="evidence" value="ECO:0007669"/>
    <property type="project" value="UniProtKB-KW"/>
</dbReference>
<dbReference type="InterPro" id="IPR015813">
    <property type="entry name" value="Pyrv/PenolPyrv_kinase-like_dom"/>
</dbReference>
<dbReference type="GO" id="GO:0005737">
    <property type="term" value="C:cytoplasm"/>
    <property type="evidence" value="ECO:0007669"/>
    <property type="project" value="TreeGrafter"/>
</dbReference>
<dbReference type="PANTHER" id="PTHR20881:SF0">
    <property type="entry name" value="3-METHYL-2-OXOBUTANOATE HYDROXYMETHYLTRANSFERASE"/>
    <property type="match status" value="1"/>
</dbReference>
<accession>A0A1J5S832</accession>
<dbReference type="Pfam" id="PF02548">
    <property type="entry name" value="Pantoate_transf"/>
    <property type="match status" value="1"/>
</dbReference>
<dbReference type="GO" id="GO:0000287">
    <property type="term" value="F:magnesium ion binding"/>
    <property type="evidence" value="ECO:0007669"/>
    <property type="project" value="TreeGrafter"/>
</dbReference>
<dbReference type="EC" id="2.1.2.11" evidence="3"/>
<dbReference type="InterPro" id="IPR040442">
    <property type="entry name" value="Pyrv_kinase-like_dom_sf"/>
</dbReference>
<dbReference type="NCBIfam" id="NF001452">
    <property type="entry name" value="PRK00311.1"/>
    <property type="match status" value="1"/>
</dbReference>
<sequence>MPSIREFCTRKSSGQKLVMVTAYDAWSARLLSDSPVDALLVGDSAMMVMHGDKDTLGATPELMTLHTRAVAKGNRDKLIVADMPFLSTRKGTGHALDCAAALMRAGAHAVKVEGVRGHADVVHHLVESGIPVMGHLGLTPQSVHVFGGFTVQGRDSESAARLKDDAQALCDAGAFAIVLECIPHTLAAEVTQAVPIPTIGIGAGAGCDGQVLVLHDLLGLNPDFKPRFVRRYCEGAANILDAIGRFAADVRSGEFPSAKERFDS</sequence>
<dbReference type="AlphaFoldDB" id="A0A1J5S832"/>
<gene>
    <name evidence="5" type="primary">panB_4</name>
    <name evidence="5" type="ORF">GALL_134900</name>
</gene>
<dbReference type="EMBL" id="MLJW01000058">
    <property type="protein sequence ID" value="OIR04290.1"/>
    <property type="molecule type" value="Genomic_DNA"/>
</dbReference>
<protein>
    <recommendedName>
        <fullName evidence="3">3-methyl-2-oxobutanoate hydroxymethyltransferase</fullName>
        <ecNumber evidence="3">2.1.2.11</ecNumber>
    </recommendedName>
</protein>
<dbReference type="NCBIfam" id="TIGR00222">
    <property type="entry name" value="panB"/>
    <property type="match status" value="1"/>
</dbReference>
<dbReference type="InterPro" id="IPR003700">
    <property type="entry name" value="Pantoate_hydroxy_MeTrfase"/>
</dbReference>
<keyword evidence="4 5" id="KW-0808">Transferase</keyword>
<comment type="caution">
    <text evidence="5">The sequence shown here is derived from an EMBL/GenBank/DDBJ whole genome shotgun (WGS) entry which is preliminary data.</text>
</comment>
<dbReference type="SUPFAM" id="SSF51621">
    <property type="entry name" value="Phosphoenolpyruvate/pyruvate domain"/>
    <property type="match status" value="1"/>
</dbReference>
<keyword evidence="5" id="KW-0489">Methyltransferase</keyword>
<dbReference type="CDD" id="cd06557">
    <property type="entry name" value="KPHMT-like"/>
    <property type="match status" value="1"/>
</dbReference>
<evidence type="ECO:0000313" key="5">
    <source>
        <dbReference type="EMBL" id="OIR04290.1"/>
    </source>
</evidence>
<dbReference type="GO" id="GO:0008168">
    <property type="term" value="F:methyltransferase activity"/>
    <property type="evidence" value="ECO:0007669"/>
    <property type="project" value="UniProtKB-KW"/>
</dbReference>
<dbReference type="FunFam" id="3.20.20.60:FF:000003">
    <property type="entry name" value="3-methyl-2-oxobutanoate hydroxymethyltransferase"/>
    <property type="match status" value="1"/>
</dbReference>
<proteinExistence type="inferred from homology"/>
<reference evidence="5" key="1">
    <citation type="submission" date="2016-10" db="EMBL/GenBank/DDBJ databases">
        <title>Sequence of Gallionella enrichment culture.</title>
        <authorList>
            <person name="Poehlein A."/>
            <person name="Muehling M."/>
            <person name="Daniel R."/>
        </authorList>
    </citation>
    <scope>NUCLEOTIDE SEQUENCE</scope>
</reference>
<dbReference type="GO" id="GO:0003864">
    <property type="term" value="F:3-methyl-2-oxobutanoate hydroxymethyltransferase activity"/>
    <property type="evidence" value="ECO:0007669"/>
    <property type="project" value="UniProtKB-EC"/>
</dbReference>
<name>A0A1J5S832_9ZZZZ</name>
<dbReference type="Gene3D" id="3.20.20.60">
    <property type="entry name" value="Phosphoenolpyruvate-binding domains"/>
    <property type="match status" value="1"/>
</dbReference>
<evidence type="ECO:0000256" key="3">
    <source>
        <dbReference type="ARBA" id="ARBA00012618"/>
    </source>
</evidence>
<evidence type="ECO:0000256" key="2">
    <source>
        <dbReference type="ARBA" id="ARBA00008676"/>
    </source>
</evidence>
<dbReference type="HAMAP" id="MF_00156">
    <property type="entry name" value="PanB"/>
    <property type="match status" value="1"/>
</dbReference>